<name>A0ABW9A9A3_9BURK</name>
<evidence type="ECO:0000313" key="2">
    <source>
        <dbReference type="EMBL" id="MFL9925036.1"/>
    </source>
</evidence>
<evidence type="ECO:0000313" key="3">
    <source>
        <dbReference type="Proteomes" id="UP001629246"/>
    </source>
</evidence>
<accession>A0ABW9A9A3</accession>
<reference evidence="2 3" key="1">
    <citation type="journal article" date="2024" name="Chem. Sci.">
        <title>Discovery of megapolipeptins by genome mining of a Burkholderiales bacteria collection.</title>
        <authorList>
            <person name="Paulo B.S."/>
            <person name="Recchia M.J.J."/>
            <person name="Lee S."/>
            <person name="Fergusson C.H."/>
            <person name="Romanowski S.B."/>
            <person name="Hernandez A."/>
            <person name="Krull N."/>
            <person name="Liu D.Y."/>
            <person name="Cavanagh H."/>
            <person name="Bos A."/>
            <person name="Gray C.A."/>
            <person name="Murphy B.T."/>
            <person name="Linington R.G."/>
            <person name="Eustaquio A.S."/>
        </authorList>
    </citation>
    <scope>NUCLEOTIDE SEQUENCE [LARGE SCALE GENOMIC DNA]</scope>
    <source>
        <strain evidence="2 3">RL21-008-BIB-A</strain>
    </source>
</reference>
<keyword evidence="3" id="KW-1185">Reference proteome</keyword>
<dbReference type="RefSeq" id="WP_408158224.1">
    <property type="nucleotide sequence ID" value="NZ_JAQQFM010000005.1"/>
</dbReference>
<protein>
    <submittedName>
        <fullName evidence="2">Uncharacterized protein</fullName>
    </submittedName>
</protein>
<evidence type="ECO:0000256" key="1">
    <source>
        <dbReference type="SAM" id="MobiDB-lite"/>
    </source>
</evidence>
<proteinExistence type="predicted"/>
<feature type="region of interest" description="Disordered" evidence="1">
    <location>
        <begin position="85"/>
        <end position="104"/>
    </location>
</feature>
<organism evidence="2 3">
    <name type="scientific">Herbaspirillum lusitanum</name>
    <dbReference type="NCBI Taxonomy" id="213312"/>
    <lineage>
        <taxon>Bacteria</taxon>
        <taxon>Pseudomonadati</taxon>
        <taxon>Pseudomonadota</taxon>
        <taxon>Betaproteobacteria</taxon>
        <taxon>Burkholderiales</taxon>
        <taxon>Oxalobacteraceae</taxon>
        <taxon>Herbaspirillum</taxon>
    </lineage>
</organism>
<dbReference type="EMBL" id="JAQQFM010000005">
    <property type="protein sequence ID" value="MFL9925036.1"/>
    <property type="molecule type" value="Genomic_DNA"/>
</dbReference>
<gene>
    <name evidence="2" type="ORF">PQR62_12230</name>
</gene>
<sequence length="258" mass="27778">MTEISKYTTSTSAAASDVSVTTVSLKAFYTQALDSPAGTTATVSTLAQQISDAASRAAARDAKLGWNELASAAQTSVDRIVGSTYQSNQARNDAEVPGTDDPAARARAKQATDFLHNKAANPFAGMPREQLALIAYDEGGPFTVNERAAAWSEASNQESAWRKQIDSKSMESFHRTGNSNAQGVGRELLDHYKSLSPIERAQYPRSYEVQLQVMAESSSRYSKSPQLDALNFLAQLSKWAKAKEADGFSSEGLCCVKC</sequence>
<comment type="caution">
    <text evidence="2">The sequence shown here is derived from an EMBL/GenBank/DDBJ whole genome shotgun (WGS) entry which is preliminary data.</text>
</comment>
<dbReference type="Proteomes" id="UP001629246">
    <property type="component" value="Unassembled WGS sequence"/>
</dbReference>